<dbReference type="SUPFAM" id="SSF55895">
    <property type="entry name" value="Ribonuclease Rh-like"/>
    <property type="match status" value="1"/>
</dbReference>
<keyword evidence="4" id="KW-0378">Hydrolase</keyword>
<keyword evidence="4" id="KW-0540">Nuclease</keyword>
<keyword evidence="8" id="KW-0813">Transport</keyword>
<comment type="similarity">
    <text evidence="2 8">Belongs to the SCAMP family.</text>
</comment>
<dbReference type="AlphaFoldDB" id="A0A5A7PB88"/>
<organism evidence="9 10">
    <name type="scientific">Striga asiatica</name>
    <name type="common">Asiatic witchweed</name>
    <name type="synonym">Buchnera asiatica</name>
    <dbReference type="NCBI Taxonomy" id="4170"/>
    <lineage>
        <taxon>Eukaryota</taxon>
        <taxon>Viridiplantae</taxon>
        <taxon>Streptophyta</taxon>
        <taxon>Embryophyta</taxon>
        <taxon>Tracheophyta</taxon>
        <taxon>Spermatophyta</taxon>
        <taxon>Magnoliopsida</taxon>
        <taxon>eudicotyledons</taxon>
        <taxon>Gunneridae</taxon>
        <taxon>Pentapetalae</taxon>
        <taxon>asterids</taxon>
        <taxon>lamiids</taxon>
        <taxon>Lamiales</taxon>
        <taxon>Orobanchaceae</taxon>
        <taxon>Buchnereae</taxon>
        <taxon>Striga</taxon>
    </lineage>
</organism>
<accession>A0A5A7PB88</accession>
<keyword evidence="7 8" id="KW-0968">Cytoplasmic vesicle</keyword>
<evidence type="ECO:0000256" key="4">
    <source>
        <dbReference type="ARBA" id="ARBA00022759"/>
    </source>
</evidence>
<dbReference type="GO" id="GO:0005886">
    <property type="term" value="C:plasma membrane"/>
    <property type="evidence" value="ECO:0007669"/>
    <property type="project" value="UniProtKB-SubCell"/>
</dbReference>
<dbReference type="GO" id="GO:0003723">
    <property type="term" value="F:RNA binding"/>
    <property type="evidence" value="ECO:0007669"/>
    <property type="project" value="InterPro"/>
</dbReference>
<dbReference type="InterPro" id="IPR036430">
    <property type="entry name" value="RNase_T2-like_sf"/>
</dbReference>
<comment type="function">
    <text evidence="1 8">Probably involved in membrane trafficking.</text>
</comment>
<dbReference type="GO" id="GO:0015031">
    <property type="term" value="P:protein transport"/>
    <property type="evidence" value="ECO:0007669"/>
    <property type="project" value="InterPro"/>
</dbReference>
<evidence type="ECO:0000256" key="3">
    <source>
        <dbReference type="ARBA" id="ARBA00022692"/>
    </source>
</evidence>
<dbReference type="EMBL" id="BKCP01004283">
    <property type="protein sequence ID" value="GER29768.1"/>
    <property type="molecule type" value="Genomic_DNA"/>
</dbReference>
<dbReference type="Pfam" id="PF04144">
    <property type="entry name" value="SCAMP"/>
    <property type="match status" value="1"/>
</dbReference>
<evidence type="ECO:0000313" key="10">
    <source>
        <dbReference type="Proteomes" id="UP000325081"/>
    </source>
</evidence>
<keyword evidence="5 8" id="KW-1133">Transmembrane helix</keyword>
<comment type="caution">
    <text evidence="8">Lacks conserved residue(s) required for the propagation of feature annotation.</text>
</comment>
<feature type="transmembrane region" description="Helical" evidence="8">
    <location>
        <begin position="21"/>
        <end position="42"/>
    </location>
</feature>
<keyword evidence="6 8" id="KW-0472">Membrane</keyword>
<sequence>MMFSARRSQDLRACHYICPDGLSPFICIVLVLLVLFALHWFVHSCCNFPHPIVFHGRSLTGIPAAIDLFSDHVLVGIFYLVGFALFCLETLLSLWVLQKVPPISPGYPLAALDMVLQNKAVFGMKMNDLHTNDPTYPDYVLLSYPHEFSIHGVRDPTKSGNQLNYGISGIPHWRQVADFRKEVQKGGPAFVAKLKLYWPDLRPPRRRNPWSFWKNQYDKHIAHPQTGLEVLDFFRLAVRMFEQLETPYLAIPRGISLDVSDFLNGYLNPAGHPPGLYRKVFVPVGDFSCAGVHEKIGSPYLKKMTLWEDSNAPQAPVVYLFEVYVSIDTLIHAGDPIRLIDQIPVITQIPANEKRKNPRLDTARCVYKRRVAESPMNRVEIADDAFTPDKNQPIN</sequence>
<gene>
    <name evidence="9" type="ORF">STAS_05665</name>
</gene>
<evidence type="ECO:0000256" key="8">
    <source>
        <dbReference type="RuleBase" id="RU363122"/>
    </source>
</evidence>
<dbReference type="InterPro" id="IPR007273">
    <property type="entry name" value="SCAMP"/>
</dbReference>
<dbReference type="GO" id="GO:0033897">
    <property type="term" value="F:ribonuclease T2 activity"/>
    <property type="evidence" value="ECO:0007669"/>
    <property type="project" value="InterPro"/>
</dbReference>
<evidence type="ECO:0000256" key="2">
    <source>
        <dbReference type="ARBA" id="ARBA00010482"/>
    </source>
</evidence>
<name>A0A5A7PB88_STRAF</name>
<evidence type="ECO:0000256" key="6">
    <source>
        <dbReference type="ARBA" id="ARBA00023136"/>
    </source>
</evidence>
<evidence type="ECO:0000313" key="9">
    <source>
        <dbReference type="EMBL" id="GER29768.1"/>
    </source>
</evidence>
<proteinExistence type="inferred from homology"/>
<keyword evidence="3 8" id="KW-0812">Transmembrane</keyword>
<reference evidence="10" key="1">
    <citation type="journal article" date="2019" name="Curr. Biol.">
        <title>Genome Sequence of Striga asiatica Provides Insight into the Evolution of Plant Parasitism.</title>
        <authorList>
            <person name="Yoshida S."/>
            <person name="Kim S."/>
            <person name="Wafula E.K."/>
            <person name="Tanskanen J."/>
            <person name="Kim Y.M."/>
            <person name="Honaas L."/>
            <person name="Yang Z."/>
            <person name="Spallek T."/>
            <person name="Conn C.E."/>
            <person name="Ichihashi Y."/>
            <person name="Cheong K."/>
            <person name="Cui S."/>
            <person name="Der J.P."/>
            <person name="Gundlach H."/>
            <person name="Jiao Y."/>
            <person name="Hori C."/>
            <person name="Ishida J.K."/>
            <person name="Kasahara H."/>
            <person name="Kiba T."/>
            <person name="Kim M.S."/>
            <person name="Koo N."/>
            <person name="Laohavisit A."/>
            <person name="Lee Y.H."/>
            <person name="Lumba S."/>
            <person name="McCourt P."/>
            <person name="Mortimer J.C."/>
            <person name="Mutuku J.M."/>
            <person name="Nomura T."/>
            <person name="Sasaki-Sekimoto Y."/>
            <person name="Seto Y."/>
            <person name="Wang Y."/>
            <person name="Wakatake T."/>
            <person name="Sakakibara H."/>
            <person name="Demura T."/>
            <person name="Yamaguchi S."/>
            <person name="Yoneyama K."/>
            <person name="Manabe R.I."/>
            <person name="Nelson D.C."/>
            <person name="Schulman A.H."/>
            <person name="Timko M.P."/>
            <person name="dePamphilis C.W."/>
            <person name="Choi D."/>
            <person name="Shirasu K."/>
        </authorList>
    </citation>
    <scope>NUCLEOTIDE SEQUENCE [LARGE SCALE GENOMIC DNA]</scope>
    <source>
        <strain evidence="10">cv. UVA1</strain>
    </source>
</reference>
<dbReference type="OrthoDB" id="242866at2759"/>
<keyword evidence="8" id="KW-1003">Cell membrane</keyword>
<protein>
    <recommendedName>
        <fullName evidence="8">Secretory carrier-associated membrane protein</fullName>
        <shortName evidence="8">Secretory carrier membrane protein</shortName>
    </recommendedName>
</protein>
<evidence type="ECO:0000256" key="5">
    <source>
        <dbReference type="ARBA" id="ARBA00022989"/>
    </source>
</evidence>
<comment type="caution">
    <text evidence="9">The sequence shown here is derived from an EMBL/GenBank/DDBJ whole genome shotgun (WGS) entry which is preliminary data.</text>
</comment>
<dbReference type="Proteomes" id="UP000325081">
    <property type="component" value="Unassembled WGS sequence"/>
</dbReference>
<keyword evidence="4" id="KW-0255">Endonuclease</keyword>
<feature type="transmembrane region" description="Helical" evidence="8">
    <location>
        <begin position="77"/>
        <end position="97"/>
    </location>
</feature>
<dbReference type="Gene3D" id="3.90.730.10">
    <property type="entry name" value="Ribonuclease T2-like"/>
    <property type="match status" value="1"/>
</dbReference>
<evidence type="ECO:0000256" key="7">
    <source>
        <dbReference type="ARBA" id="ARBA00023329"/>
    </source>
</evidence>
<evidence type="ECO:0000256" key="1">
    <source>
        <dbReference type="ARBA" id="ARBA00004003"/>
    </source>
</evidence>
<keyword evidence="10" id="KW-1185">Reference proteome</keyword>
<dbReference type="GO" id="GO:0030658">
    <property type="term" value="C:transport vesicle membrane"/>
    <property type="evidence" value="ECO:0007669"/>
    <property type="project" value="UniProtKB-SubCell"/>
</dbReference>
<comment type="subcellular location">
    <subcellularLocation>
        <location evidence="8">Cell membrane</location>
        <topology evidence="8">Multi-pass membrane protein</topology>
    </subcellularLocation>
    <subcellularLocation>
        <location evidence="8">Cytoplasmic vesicle</location>
        <location evidence="8">Secretory vesicle membrane</location>
        <topology evidence="8">Multi-pass membrane protein</topology>
    </subcellularLocation>
</comment>